<dbReference type="SUPFAM" id="SSF54909">
    <property type="entry name" value="Dimeric alpha+beta barrel"/>
    <property type="match status" value="1"/>
</dbReference>
<dbReference type="RefSeq" id="WP_017745674.1">
    <property type="nucleotide sequence ID" value="NZ_KQ976354.1"/>
</dbReference>
<name>A0A139X6N7_9CYAN</name>
<evidence type="ECO:0000313" key="1">
    <source>
        <dbReference type="EMBL" id="KYC40346.1"/>
    </source>
</evidence>
<dbReference type="Gene3D" id="3.30.70.100">
    <property type="match status" value="1"/>
</dbReference>
<dbReference type="STRING" id="128403.WA1_27855"/>
<sequence>MSKLFLYAEYQVSIPFTQIDWVAINVEMKKFSGLQSKTWLSGINTNTVGGFYEFDSLENAQKYIDSLLIPFAKQVNGNLSVKLFDGEIAKEASIGMNSPFYSTDSK</sequence>
<dbReference type="AlphaFoldDB" id="A0A139X6N7"/>
<organism evidence="1 2">
    <name type="scientific">Scytonema hofmannii PCC 7110</name>
    <dbReference type="NCBI Taxonomy" id="128403"/>
    <lineage>
        <taxon>Bacteria</taxon>
        <taxon>Bacillati</taxon>
        <taxon>Cyanobacteriota</taxon>
        <taxon>Cyanophyceae</taxon>
        <taxon>Nostocales</taxon>
        <taxon>Scytonemataceae</taxon>
        <taxon>Scytonema</taxon>
    </lineage>
</organism>
<protein>
    <recommendedName>
        <fullName evidence="3">Mono-oxygenase ydhR</fullName>
    </recommendedName>
</protein>
<reference evidence="1 2" key="1">
    <citation type="journal article" date="2013" name="Genome Biol. Evol.">
        <title>Genomes of Stigonematalean cyanobacteria (subsection V) and the evolution of oxygenic photosynthesis from prokaryotes to plastids.</title>
        <authorList>
            <person name="Dagan T."/>
            <person name="Roettger M."/>
            <person name="Stucken K."/>
            <person name="Landan G."/>
            <person name="Koch R."/>
            <person name="Major P."/>
            <person name="Gould S.B."/>
            <person name="Goremykin V.V."/>
            <person name="Rippka R."/>
            <person name="Tandeau de Marsac N."/>
            <person name="Gugger M."/>
            <person name="Lockhart P.J."/>
            <person name="Allen J.F."/>
            <person name="Brune I."/>
            <person name="Maus I."/>
            <person name="Puhler A."/>
            <person name="Martin W.F."/>
        </authorList>
    </citation>
    <scope>NUCLEOTIDE SEQUENCE [LARGE SCALE GENOMIC DNA]</scope>
    <source>
        <strain evidence="1 2">PCC 7110</strain>
    </source>
</reference>
<evidence type="ECO:0000313" key="2">
    <source>
        <dbReference type="Proteomes" id="UP000076925"/>
    </source>
</evidence>
<keyword evidence="2" id="KW-1185">Reference proteome</keyword>
<dbReference type="EMBL" id="ANNX02000030">
    <property type="protein sequence ID" value="KYC40346.1"/>
    <property type="molecule type" value="Genomic_DNA"/>
</dbReference>
<dbReference type="Proteomes" id="UP000076925">
    <property type="component" value="Unassembled WGS sequence"/>
</dbReference>
<accession>A0A139X6N7</accession>
<proteinExistence type="predicted"/>
<dbReference type="InterPro" id="IPR011008">
    <property type="entry name" value="Dimeric_a/b-barrel"/>
</dbReference>
<evidence type="ECO:0008006" key="3">
    <source>
        <dbReference type="Google" id="ProtNLM"/>
    </source>
</evidence>
<dbReference type="Pfam" id="PF08803">
    <property type="entry name" value="ydhR"/>
    <property type="match status" value="1"/>
</dbReference>
<comment type="caution">
    <text evidence="1">The sequence shown here is derived from an EMBL/GenBank/DDBJ whole genome shotgun (WGS) entry which is preliminary data.</text>
</comment>
<dbReference type="OrthoDB" id="1440627at2"/>
<dbReference type="InterPro" id="IPR014910">
    <property type="entry name" value="YdhR"/>
</dbReference>
<gene>
    <name evidence="1" type="ORF">WA1_27855</name>
</gene>